<gene>
    <name evidence="3" type="ORF">XD73_1137</name>
</gene>
<feature type="region of interest" description="Disordered" evidence="1">
    <location>
        <begin position="1"/>
        <end position="37"/>
    </location>
</feature>
<dbReference type="AlphaFoldDB" id="A0A124FMW1"/>
<reference evidence="3 4" key="1">
    <citation type="journal article" date="2015" name="MBio">
        <title>Genome-Resolved Metagenomic Analysis Reveals Roles for Candidate Phyla and Other Microbial Community Members in Biogeochemical Transformations in Oil Reservoirs.</title>
        <authorList>
            <person name="Hu P."/>
            <person name="Tom L."/>
            <person name="Singh A."/>
            <person name="Thomas B.C."/>
            <person name="Baker B.J."/>
            <person name="Piceno Y.M."/>
            <person name="Andersen G.L."/>
            <person name="Banfield J.F."/>
        </authorList>
    </citation>
    <scope>NUCLEOTIDE SEQUENCE [LARGE SCALE GENOMIC DNA]</scope>
    <source>
        <strain evidence="3">46_16</strain>
    </source>
</reference>
<dbReference type="Gene3D" id="3.30.1370.110">
    <property type="match status" value="1"/>
</dbReference>
<evidence type="ECO:0000259" key="2">
    <source>
        <dbReference type="PROSITE" id="PS50828"/>
    </source>
</evidence>
<dbReference type="Proteomes" id="UP000064249">
    <property type="component" value="Unassembled WGS sequence"/>
</dbReference>
<dbReference type="EMBL" id="LGFU01000097">
    <property type="protein sequence ID" value="KUK45988.1"/>
    <property type="molecule type" value="Genomic_DNA"/>
</dbReference>
<dbReference type="PROSITE" id="PS50828">
    <property type="entry name" value="SMR"/>
    <property type="match status" value="1"/>
</dbReference>
<comment type="caution">
    <text evidence="3">The sequence shown here is derived from an EMBL/GenBank/DDBJ whole genome shotgun (WGS) entry which is preliminary data.</text>
</comment>
<dbReference type="SUPFAM" id="SSF160443">
    <property type="entry name" value="SMR domain-like"/>
    <property type="match status" value="1"/>
</dbReference>
<evidence type="ECO:0000256" key="1">
    <source>
        <dbReference type="SAM" id="MobiDB-lite"/>
    </source>
</evidence>
<dbReference type="InterPro" id="IPR036063">
    <property type="entry name" value="Smr_dom_sf"/>
</dbReference>
<dbReference type="Pfam" id="PF01713">
    <property type="entry name" value="Smr"/>
    <property type="match status" value="1"/>
</dbReference>
<name>A0A124FMW1_9CHLR</name>
<dbReference type="InterPro" id="IPR002625">
    <property type="entry name" value="Smr_dom"/>
</dbReference>
<dbReference type="PATRIC" id="fig|167964.4.peg.1141"/>
<protein>
    <submittedName>
        <fullName evidence="3">MutS2 protein</fullName>
    </submittedName>
</protein>
<organism evidence="3 4">
    <name type="scientific">Anaerolinea thermophila</name>
    <dbReference type="NCBI Taxonomy" id="167964"/>
    <lineage>
        <taxon>Bacteria</taxon>
        <taxon>Bacillati</taxon>
        <taxon>Chloroflexota</taxon>
        <taxon>Anaerolineae</taxon>
        <taxon>Anaerolineales</taxon>
        <taxon>Anaerolineaceae</taxon>
        <taxon>Anaerolinea</taxon>
    </lineage>
</organism>
<dbReference type="SMART" id="SM00463">
    <property type="entry name" value="SMR"/>
    <property type="match status" value="1"/>
</dbReference>
<evidence type="ECO:0000313" key="4">
    <source>
        <dbReference type="Proteomes" id="UP000064249"/>
    </source>
</evidence>
<feature type="compositionally biased region" description="Basic and acidic residues" evidence="1">
    <location>
        <begin position="1"/>
        <end position="24"/>
    </location>
</feature>
<sequence length="120" mass="13112">IRARISDVMRKGEPEVPNEKEPPKVKNGKITLPQAHESPGVELDIRGHRVDEGLDLLDRYLEKAYLAGLPYVRIIHGKGTGRLRESVREALGSNPHVGRYESGSQAEGGDGVTIGHLKGN</sequence>
<accession>A0A124FMW1</accession>
<feature type="region of interest" description="Disordered" evidence="1">
    <location>
        <begin position="93"/>
        <end position="120"/>
    </location>
</feature>
<proteinExistence type="predicted"/>
<feature type="non-terminal residue" evidence="3">
    <location>
        <position position="1"/>
    </location>
</feature>
<evidence type="ECO:0000313" key="3">
    <source>
        <dbReference type="EMBL" id="KUK45988.1"/>
    </source>
</evidence>
<feature type="domain" description="Smr" evidence="2">
    <location>
        <begin position="43"/>
        <end position="118"/>
    </location>
</feature>